<protein>
    <submittedName>
        <fullName evidence="2">DUF2809 domain-containing protein</fullName>
    </submittedName>
</protein>
<keyword evidence="3" id="KW-1185">Reference proteome</keyword>
<dbReference type="EMBL" id="JAAAMU010000004">
    <property type="protein sequence ID" value="NBC69269.1"/>
    <property type="molecule type" value="Genomic_DNA"/>
</dbReference>
<accession>A0A7X4YPM1</accession>
<reference evidence="2 3" key="1">
    <citation type="submission" date="2020-01" db="EMBL/GenBank/DDBJ databases">
        <title>Paenibacillus soybeanensis sp. nov. isolated from the nodules of soybean (Glycine max(L.) Merr).</title>
        <authorList>
            <person name="Wang H."/>
        </authorList>
    </citation>
    <scope>NUCLEOTIDE SEQUENCE [LARGE SCALE GENOMIC DNA]</scope>
    <source>
        <strain evidence="2 3">DSM 23054</strain>
    </source>
</reference>
<feature type="transmembrane region" description="Helical" evidence="1">
    <location>
        <begin position="43"/>
        <end position="61"/>
    </location>
</feature>
<gene>
    <name evidence="2" type="ORF">GT003_09720</name>
</gene>
<dbReference type="Proteomes" id="UP000558113">
    <property type="component" value="Unassembled WGS sequence"/>
</dbReference>
<dbReference type="OrthoDB" id="5360192at2"/>
<organism evidence="2 3">
    <name type="scientific">Paenibacillus sacheonensis</name>
    <dbReference type="NCBI Taxonomy" id="742054"/>
    <lineage>
        <taxon>Bacteria</taxon>
        <taxon>Bacillati</taxon>
        <taxon>Bacillota</taxon>
        <taxon>Bacilli</taxon>
        <taxon>Bacillales</taxon>
        <taxon>Paenibacillaceae</taxon>
        <taxon>Paenibacillus</taxon>
    </lineage>
</organism>
<dbReference type="AlphaFoldDB" id="A0A7X4YPM1"/>
<feature type="transmembrane region" description="Helical" evidence="1">
    <location>
        <begin position="68"/>
        <end position="84"/>
    </location>
</feature>
<evidence type="ECO:0000313" key="2">
    <source>
        <dbReference type="EMBL" id="NBC69269.1"/>
    </source>
</evidence>
<dbReference type="InterPro" id="IPR021257">
    <property type="entry name" value="DUF2809"/>
</dbReference>
<keyword evidence="1" id="KW-1133">Transmembrane helix</keyword>
<dbReference type="Pfam" id="PF10990">
    <property type="entry name" value="DUF2809"/>
    <property type="match status" value="1"/>
</dbReference>
<proteinExistence type="predicted"/>
<keyword evidence="1" id="KW-0472">Membrane</keyword>
<sequence>MARRRTIDSAGRGLKRIGYGIAMVVAIVLGLASRHYADRLPAWLASHAGDALWAAMIYVGFRLLWPQRRLLFSAIGALLFSYAIECSQCYQADWLNRIRATTLGGLVLGHGFLTVDLARYTVGIAAAFLADAAVRRIARRKRP</sequence>
<feature type="transmembrane region" description="Helical" evidence="1">
    <location>
        <begin position="20"/>
        <end position="37"/>
    </location>
</feature>
<evidence type="ECO:0000313" key="3">
    <source>
        <dbReference type="Proteomes" id="UP000558113"/>
    </source>
</evidence>
<dbReference type="RefSeq" id="WP_161696924.1">
    <property type="nucleotide sequence ID" value="NZ_JAAAMU010000004.1"/>
</dbReference>
<feature type="transmembrane region" description="Helical" evidence="1">
    <location>
        <begin position="117"/>
        <end position="134"/>
    </location>
</feature>
<keyword evidence="1" id="KW-0812">Transmembrane</keyword>
<evidence type="ECO:0000256" key="1">
    <source>
        <dbReference type="SAM" id="Phobius"/>
    </source>
</evidence>
<comment type="caution">
    <text evidence="2">The sequence shown here is derived from an EMBL/GenBank/DDBJ whole genome shotgun (WGS) entry which is preliminary data.</text>
</comment>
<name>A0A7X4YPM1_9BACL</name>